<protein>
    <submittedName>
        <fullName evidence="1">Uncharacterized protein</fullName>
    </submittedName>
</protein>
<reference evidence="1" key="1">
    <citation type="submission" date="2022-04" db="EMBL/GenBank/DDBJ databases">
        <title>Genome of the entomopathogenic fungus Entomophthora muscae.</title>
        <authorList>
            <person name="Elya C."/>
            <person name="Lovett B.R."/>
            <person name="Lee E."/>
            <person name="Macias A.M."/>
            <person name="Hajek A.E."/>
            <person name="De Bivort B.L."/>
            <person name="Kasson M.T."/>
            <person name="De Fine Licht H.H."/>
            <person name="Stajich J.E."/>
        </authorList>
    </citation>
    <scope>NUCLEOTIDE SEQUENCE</scope>
    <source>
        <strain evidence="1">Berkeley</strain>
    </source>
</reference>
<keyword evidence="2" id="KW-1185">Reference proteome</keyword>
<proteinExistence type="predicted"/>
<comment type="caution">
    <text evidence="1">The sequence shown here is derived from an EMBL/GenBank/DDBJ whole genome shotgun (WGS) entry which is preliminary data.</text>
</comment>
<organism evidence="1 2">
    <name type="scientific">Entomophthora muscae</name>
    <dbReference type="NCBI Taxonomy" id="34485"/>
    <lineage>
        <taxon>Eukaryota</taxon>
        <taxon>Fungi</taxon>
        <taxon>Fungi incertae sedis</taxon>
        <taxon>Zoopagomycota</taxon>
        <taxon>Entomophthoromycotina</taxon>
        <taxon>Entomophthoromycetes</taxon>
        <taxon>Entomophthorales</taxon>
        <taxon>Entomophthoraceae</taxon>
        <taxon>Entomophthora</taxon>
    </lineage>
</organism>
<evidence type="ECO:0000313" key="1">
    <source>
        <dbReference type="EMBL" id="KAJ9075894.1"/>
    </source>
</evidence>
<accession>A0ACC2TMD6</accession>
<dbReference type="Proteomes" id="UP001165960">
    <property type="component" value="Unassembled WGS sequence"/>
</dbReference>
<evidence type="ECO:0000313" key="2">
    <source>
        <dbReference type="Proteomes" id="UP001165960"/>
    </source>
</evidence>
<name>A0ACC2TMD6_9FUNG</name>
<sequence>MRILYCTVAALTCVVVGVSAYDDIIPDQESVSLPNEESDTPSSNELTLDEAKSDELVPLLNVENPPEEPSTEDETPSSTDDNPSEEPINETSEDYTSDQSSDEYVPLLQDNPPEEPLNEPTSTDETPSLNSDNPQEELPNNQDASLQDTPNDVPVEETTSNNASVEEIAVNKAPSIENTSANATSEKPQNNPPYSSISLGDKPTTRKQASKRSHDALPVANTPRSRETTNTAQKVPKLHDIPLSRGTTSTPLAGSEKKANSGKNSGKEAYKGNSDGKFSQPHEQWDEEDDFLVKDSDLPLLFSGKPSPSHQKISSEESKLYRRPTVSSHRKPKQQHDERATKVESTKTSRMPSRQRSKYENIDEPTRPSENPTTKLCVGKVDLLGLDIGAIIFGKEGISKLRANPRVMDDHLMKLRSRLNLGHHTGLGSACVGPQGNGPLAKVDGAALGARR</sequence>
<gene>
    <name evidence="1" type="ORF">DSO57_1031305</name>
</gene>
<dbReference type="EMBL" id="QTSX02002353">
    <property type="protein sequence ID" value="KAJ9075894.1"/>
    <property type="molecule type" value="Genomic_DNA"/>
</dbReference>